<dbReference type="GO" id="GO:0016740">
    <property type="term" value="F:transferase activity"/>
    <property type="evidence" value="ECO:0007669"/>
    <property type="project" value="UniProtKB-KW"/>
</dbReference>
<protein>
    <recommendedName>
        <fullName evidence="2">Methyltransferase domain-containing protein</fullName>
    </recommendedName>
</protein>
<keyword evidence="4" id="KW-1185">Reference proteome</keyword>
<proteinExistence type="predicted"/>
<dbReference type="Pfam" id="PF13649">
    <property type="entry name" value="Methyltransf_25"/>
    <property type="match status" value="1"/>
</dbReference>
<evidence type="ECO:0000256" key="1">
    <source>
        <dbReference type="ARBA" id="ARBA00022679"/>
    </source>
</evidence>
<keyword evidence="1" id="KW-0808">Transferase</keyword>
<dbReference type="OrthoDB" id="6483039at2759"/>
<dbReference type="InterPro" id="IPR041698">
    <property type="entry name" value="Methyltransf_25"/>
</dbReference>
<organism evidence="3 4">
    <name type="scientific">Nephila pilipes</name>
    <name type="common">Giant wood spider</name>
    <name type="synonym">Nephila maculata</name>
    <dbReference type="NCBI Taxonomy" id="299642"/>
    <lineage>
        <taxon>Eukaryota</taxon>
        <taxon>Metazoa</taxon>
        <taxon>Ecdysozoa</taxon>
        <taxon>Arthropoda</taxon>
        <taxon>Chelicerata</taxon>
        <taxon>Arachnida</taxon>
        <taxon>Araneae</taxon>
        <taxon>Araneomorphae</taxon>
        <taxon>Entelegynae</taxon>
        <taxon>Araneoidea</taxon>
        <taxon>Nephilidae</taxon>
        <taxon>Nephila</taxon>
    </lineage>
</organism>
<dbReference type="SUPFAM" id="SSF53335">
    <property type="entry name" value="S-adenosyl-L-methionine-dependent methyltransferases"/>
    <property type="match status" value="1"/>
</dbReference>
<feature type="domain" description="Methyltransferase" evidence="2">
    <location>
        <begin position="38"/>
        <end position="134"/>
    </location>
</feature>
<dbReference type="CDD" id="cd02440">
    <property type="entry name" value="AdoMet_MTases"/>
    <property type="match status" value="1"/>
</dbReference>
<reference evidence="3" key="1">
    <citation type="submission" date="2020-08" db="EMBL/GenBank/DDBJ databases">
        <title>Multicomponent nature underlies the extraordinary mechanical properties of spider dragline silk.</title>
        <authorList>
            <person name="Kono N."/>
            <person name="Nakamura H."/>
            <person name="Mori M."/>
            <person name="Yoshida Y."/>
            <person name="Ohtoshi R."/>
            <person name="Malay A.D."/>
            <person name="Moran D.A.P."/>
            <person name="Tomita M."/>
            <person name="Numata K."/>
            <person name="Arakawa K."/>
        </authorList>
    </citation>
    <scope>NUCLEOTIDE SEQUENCE</scope>
</reference>
<dbReference type="PANTHER" id="PTHR43861">
    <property type="entry name" value="TRANS-ACONITATE 2-METHYLTRANSFERASE-RELATED"/>
    <property type="match status" value="1"/>
</dbReference>
<evidence type="ECO:0000259" key="2">
    <source>
        <dbReference type="Pfam" id="PF13649"/>
    </source>
</evidence>
<comment type="caution">
    <text evidence="3">The sequence shown here is derived from an EMBL/GenBank/DDBJ whole genome shotgun (WGS) entry which is preliminary data.</text>
</comment>
<gene>
    <name evidence="3" type="ORF">NPIL_644671</name>
</gene>
<dbReference type="Gene3D" id="3.40.50.150">
    <property type="entry name" value="Vaccinia Virus protein VP39"/>
    <property type="match status" value="1"/>
</dbReference>
<dbReference type="EMBL" id="BMAW01102332">
    <property type="protein sequence ID" value="GFT03725.1"/>
    <property type="molecule type" value="Genomic_DNA"/>
</dbReference>
<dbReference type="Proteomes" id="UP000887013">
    <property type="component" value="Unassembled WGS sequence"/>
</dbReference>
<accession>A0A8X6NB51</accession>
<sequence>MNFLVDSSCRAIHVTNMDTFYDRAIDVLKLESLQKSIVLDIGCGLGHSSMKLLKLFPSIERIIGIDKDIDVVLKSREVVSDTKIVIQLGDIELGSGLHQYKNKVSALFSTHCFGYLENPNAAFQNVYELLEDGGRAALLFFRKSLYRSFIIMLRTHPILKTMLMDDGLVFSEYSPITYTPSEYADILRNIGFKIEGCEEVVKCREYASVEEYKGYIASSIRLKHEATIEKFYLMKKAILEVYMAQYSEISDRNLPCFKEVFLQVFISKPKDCEVEKLYFPKEMRLSAKDNAGSDEEQMLF</sequence>
<dbReference type="AlphaFoldDB" id="A0A8X6NB51"/>
<evidence type="ECO:0000313" key="3">
    <source>
        <dbReference type="EMBL" id="GFT03725.1"/>
    </source>
</evidence>
<dbReference type="InterPro" id="IPR029063">
    <property type="entry name" value="SAM-dependent_MTases_sf"/>
</dbReference>
<name>A0A8X6NB51_NEPPI</name>
<evidence type="ECO:0000313" key="4">
    <source>
        <dbReference type="Proteomes" id="UP000887013"/>
    </source>
</evidence>